<reference evidence="3" key="1">
    <citation type="submission" date="2023-07" db="EMBL/GenBank/DDBJ databases">
        <authorList>
            <person name="Stuckert A."/>
        </authorList>
    </citation>
    <scope>NUCLEOTIDE SEQUENCE</scope>
</reference>
<comment type="caution">
    <text evidence="3">The sequence shown here is derived from an EMBL/GenBank/DDBJ whole genome shotgun (WGS) entry which is preliminary data.</text>
</comment>
<proteinExistence type="predicted"/>
<evidence type="ECO:0000259" key="2">
    <source>
        <dbReference type="Pfam" id="PF24508"/>
    </source>
</evidence>
<sequence>MMNVSRGFRLLLLYMSRCLVVGAVHVLPVLTTDDYSDFLQPGTTSLLYFSSAGLSGNVIFLEELQKSSPILQDYGISVAKVICGEEAALQFCAEDNAYLFSNLQSHGALKPRNVIENQTSVSYTEPGSGSGWTDKVRLRRSCSVNTRRGRHRKKMGGAGPGPQGPSNRTAAGPPLVQGIVPTEVKVVLLVISCQEGGHHFSDLGKRQALSLC</sequence>
<feature type="region of interest" description="Disordered" evidence="1">
    <location>
        <begin position="143"/>
        <end position="175"/>
    </location>
</feature>
<name>A0ABN9L207_9NEOB</name>
<feature type="domain" description="TXNDC16 N-terminal" evidence="2">
    <location>
        <begin position="27"/>
        <end position="104"/>
    </location>
</feature>
<dbReference type="Proteomes" id="UP001176940">
    <property type="component" value="Unassembled WGS sequence"/>
</dbReference>
<dbReference type="InterPro" id="IPR057639">
    <property type="entry name" value="TXNDC16_N"/>
</dbReference>
<evidence type="ECO:0000313" key="3">
    <source>
        <dbReference type="EMBL" id="CAJ0928170.1"/>
    </source>
</evidence>
<gene>
    <name evidence="3" type="ORF">RIMI_LOCUS3265394</name>
</gene>
<dbReference type="Pfam" id="PF24508">
    <property type="entry name" value="TXNDC16_N"/>
    <property type="match status" value="1"/>
</dbReference>
<keyword evidence="4" id="KW-1185">Reference proteome</keyword>
<accession>A0ABN9L207</accession>
<protein>
    <recommendedName>
        <fullName evidence="2">TXNDC16 N-terminal domain-containing protein</fullName>
    </recommendedName>
</protein>
<evidence type="ECO:0000313" key="4">
    <source>
        <dbReference type="Proteomes" id="UP001176940"/>
    </source>
</evidence>
<evidence type="ECO:0000256" key="1">
    <source>
        <dbReference type="SAM" id="MobiDB-lite"/>
    </source>
</evidence>
<dbReference type="EMBL" id="CAUEEQ010004847">
    <property type="protein sequence ID" value="CAJ0928170.1"/>
    <property type="molecule type" value="Genomic_DNA"/>
</dbReference>
<organism evidence="3 4">
    <name type="scientific">Ranitomeya imitator</name>
    <name type="common">mimic poison frog</name>
    <dbReference type="NCBI Taxonomy" id="111125"/>
    <lineage>
        <taxon>Eukaryota</taxon>
        <taxon>Metazoa</taxon>
        <taxon>Chordata</taxon>
        <taxon>Craniata</taxon>
        <taxon>Vertebrata</taxon>
        <taxon>Euteleostomi</taxon>
        <taxon>Amphibia</taxon>
        <taxon>Batrachia</taxon>
        <taxon>Anura</taxon>
        <taxon>Neobatrachia</taxon>
        <taxon>Hyloidea</taxon>
        <taxon>Dendrobatidae</taxon>
        <taxon>Dendrobatinae</taxon>
        <taxon>Ranitomeya</taxon>
    </lineage>
</organism>